<dbReference type="InterPro" id="IPR017853">
    <property type="entry name" value="GH"/>
</dbReference>
<evidence type="ECO:0000313" key="17">
    <source>
        <dbReference type="Proteomes" id="UP001164693"/>
    </source>
</evidence>
<dbReference type="PANTHER" id="PTHR43651:SF11">
    <property type="entry name" value="MALTO-OLIGOSYLTREHALOSE TREHALOHYDROLASE"/>
    <property type="match status" value="1"/>
</dbReference>
<dbReference type="Pfam" id="PF00128">
    <property type="entry name" value="Alpha-amylase"/>
    <property type="match status" value="1"/>
</dbReference>
<name>A0ABY7JYC9_9ACTN</name>
<dbReference type="EMBL" id="CP097463">
    <property type="protein sequence ID" value="WAX57303.1"/>
    <property type="molecule type" value="Genomic_DNA"/>
</dbReference>
<dbReference type="PANTHER" id="PTHR43651">
    <property type="entry name" value="1,4-ALPHA-GLUCAN-BRANCHING ENZYME"/>
    <property type="match status" value="1"/>
</dbReference>
<dbReference type="SUPFAM" id="SSF51445">
    <property type="entry name" value="(Trans)glycosidases"/>
    <property type="match status" value="1"/>
</dbReference>
<dbReference type="SMART" id="SM00642">
    <property type="entry name" value="Aamy"/>
    <property type="match status" value="1"/>
</dbReference>
<dbReference type="CDD" id="cd11325">
    <property type="entry name" value="AmyAc_GTHase"/>
    <property type="match status" value="1"/>
</dbReference>
<evidence type="ECO:0000259" key="15">
    <source>
        <dbReference type="SMART" id="SM00642"/>
    </source>
</evidence>
<dbReference type="Pfam" id="PF11941">
    <property type="entry name" value="DUF3459"/>
    <property type="match status" value="1"/>
</dbReference>
<dbReference type="InterPro" id="IPR006047">
    <property type="entry name" value="GH13_cat_dom"/>
</dbReference>
<evidence type="ECO:0000256" key="14">
    <source>
        <dbReference type="PIRNR" id="PIRNR006337"/>
    </source>
</evidence>
<comment type="pathway">
    <text evidence="2 14">Glycan biosynthesis; trehalose biosynthesis.</text>
</comment>
<dbReference type="InterPro" id="IPR013783">
    <property type="entry name" value="Ig-like_fold"/>
</dbReference>
<evidence type="ECO:0000256" key="7">
    <source>
        <dbReference type="ARBA" id="ARBA00022801"/>
    </source>
</evidence>
<comment type="subcellular location">
    <subcellularLocation>
        <location evidence="1">Cytoplasm</location>
    </subcellularLocation>
</comment>
<dbReference type="InterPro" id="IPR014756">
    <property type="entry name" value="Ig_E-set"/>
</dbReference>
<keyword evidence="6" id="KW-0963">Cytoplasm</keyword>
<dbReference type="InterPro" id="IPR044901">
    <property type="entry name" value="Trehalose_TreZ_E-set_sf"/>
</dbReference>
<evidence type="ECO:0000256" key="2">
    <source>
        <dbReference type="ARBA" id="ARBA00005199"/>
    </source>
</evidence>
<evidence type="ECO:0000256" key="11">
    <source>
        <dbReference type="ARBA" id="ARBA00033284"/>
    </source>
</evidence>
<reference evidence="16" key="1">
    <citation type="submission" date="2022-05" db="EMBL/GenBank/DDBJ databases">
        <title>Jatrophihabitans sp. SB3-54 whole genome sequence.</title>
        <authorList>
            <person name="Suh M.K."/>
            <person name="Eom M.K."/>
            <person name="Kim J.S."/>
            <person name="Kim H.S."/>
            <person name="Do H.E."/>
            <person name="Shin Y.K."/>
            <person name="Lee J.-S."/>
        </authorList>
    </citation>
    <scope>NUCLEOTIDE SEQUENCE</scope>
    <source>
        <strain evidence="16">SB3-54</strain>
    </source>
</reference>
<dbReference type="Gene3D" id="2.60.40.10">
    <property type="entry name" value="Immunoglobulins"/>
    <property type="match status" value="1"/>
</dbReference>
<evidence type="ECO:0000256" key="1">
    <source>
        <dbReference type="ARBA" id="ARBA00004496"/>
    </source>
</evidence>
<dbReference type="Gene3D" id="3.20.20.80">
    <property type="entry name" value="Glycosidases"/>
    <property type="match status" value="1"/>
</dbReference>
<feature type="domain" description="Glycosyl hydrolase family 13 catalytic" evidence="15">
    <location>
        <begin position="100"/>
        <end position="441"/>
    </location>
</feature>
<dbReference type="Proteomes" id="UP001164693">
    <property type="component" value="Chromosome"/>
</dbReference>
<dbReference type="NCBIfam" id="TIGR02402">
    <property type="entry name" value="trehalose_TreZ"/>
    <property type="match status" value="1"/>
</dbReference>
<keyword evidence="8" id="KW-0119">Carbohydrate metabolism</keyword>
<comment type="catalytic activity">
    <reaction evidence="12 14">
        <text>hydrolysis of (1-&gt;4)-alpha-D-glucosidic linkage in 4-alpha-D-[(1-&gt;4)-alpha-D-glucanosyl]n trehalose to yield trehalose and (1-&gt;4)-alpha-D-glucan.</text>
        <dbReference type="EC" id="3.2.1.141"/>
    </reaction>
</comment>
<dbReference type="CDD" id="cd02853">
    <property type="entry name" value="E_set_MTHase_like_N"/>
    <property type="match status" value="1"/>
</dbReference>
<evidence type="ECO:0000256" key="6">
    <source>
        <dbReference type="ARBA" id="ARBA00022490"/>
    </source>
</evidence>
<dbReference type="RefSeq" id="WP_269443842.1">
    <property type="nucleotide sequence ID" value="NZ_CP097463.1"/>
</dbReference>
<comment type="similarity">
    <text evidence="3 14">Belongs to the glycosyl hydrolase 13 family.</text>
</comment>
<evidence type="ECO:0000256" key="10">
    <source>
        <dbReference type="ARBA" id="ARBA00032057"/>
    </source>
</evidence>
<accession>A0ABY7JYC9</accession>
<sequence length="571" mass="62760">MTEIVVWAPRASRVRVRTGGDDLPMRPAPDGDGWWLGPDLPPGTDYAFVLDDSDQARPDPASRWQPHGVHGPSRVYDQDAYPWQDGRWRGRDLTSAVVYELHVGTFTPGGTFSAATERLDHLVGLGITHVELLPVNAVNGVWNWGYDGVGWYAVHAPYGGPDGLKRFVDACHARGLAVLLDVVYNHLGPSGNYLPEFGPYLKSGRNTWGELVNVEEPAVRRFVIDNALMWLRDYHVDGLRLDAVHALQDSSPVHLLAELAGEVDALSKAAGRPLSLIAESDLNDPVMITPPPAGYGLAAQWDDDVHHALHAALTGERQGYYCDFGPLSVLAKTFTCAFLHDGTYSTFRGKDWGRPVDPAATAGWRFVVCLQNHDQVGNRAVGDRLPELVPPALLRVGAVLLLTSPFTPMLWMGEEWAASTRWPFFTSHPEPELARITAEGRVAEFAEHGWDVRQMIDPQDPAAHREAILDWDELASAEHRAMLELYRALIALRAAEPDLHDADLTRVAVDYDEDARWLVVHRGRFRVAANLGDSSAQLALAAREVVFSTGAVDLALDSITIGPQTAAIVRV</sequence>
<evidence type="ECO:0000313" key="16">
    <source>
        <dbReference type="EMBL" id="WAX57303.1"/>
    </source>
</evidence>
<protein>
    <recommendedName>
        <fullName evidence="5 13">Malto-oligosyltrehalose trehalohydrolase</fullName>
        <shortName evidence="14">MTHase</shortName>
        <ecNumber evidence="4 13">3.2.1.141</ecNumber>
    </recommendedName>
    <alternativeName>
        <fullName evidence="11 14">4-alpha-D-((1-&gt;4)-alpha-D-glucano)trehalose trehalohydrolase</fullName>
    </alternativeName>
    <alternativeName>
        <fullName evidence="10 14">Maltooligosyl trehalose trehalohydrolase</fullName>
    </alternativeName>
</protein>
<evidence type="ECO:0000256" key="8">
    <source>
        <dbReference type="ARBA" id="ARBA00023277"/>
    </source>
</evidence>
<dbReference type="EC" id="3.2.1.141" evidence="4 13"/>
<keyword evidence="17" id="KW-1185">Reference proteome</keyword>
<evidence type="ECO:0000256" key="3">
    <source>
        <dbReference type="ARBA" id="ARBA00008061"/>
    </source>
</evidence>
<keyword evidence="9 14" id="KW-0326">Glycosidase</keyword>
<dbReference type="SUPFAM" id="SSF81296">
    <property type="entry name" value="E set domains"/>
    <property type="match status" value="1"/>
</dbReference>
<evidence type="ECO:0000256" key="9">
    <source>
        <dbReference type="ARBA" id="ARBA00023295"/>
    </source>
</evidence>
<evidence type="ECO:0000256" key="12">
    <source>
        <dbReference type="ARBA" id="ARBA00034013"/>
    </source>
</evidence>
<dbReference type="InterPro" id="IPR012768">
    <property type="entry name" value="Trehalose_TreZ"/>
</dbReference>
<gene>
    <name evidence="16" type="primary">treZ</name>
    <name evidence="16" type="ORF">M6B22_00705</name>
</gene>
<evidence type="ECO:0000256" key="13">
    <source>
        <dbReference type="NCBIfam" id="TIGR02402"/>
    </source>
</evidence>
<dbReference type="Gene3D" id="1.10.10.760">
    <property type="entry name" value="E-set domains of sugar-utilizing enzymes"/>
    <property type="match status" value="1"/>
</dbReference>
<proteinExistence type="inferred from homology"/>
<organism evidence="16 17">
    <name type="scientific">Jatrophihabitans cynanchi</name>
    <dbReference type="NCBI Taxonomy" id="2944128"/>
    <lineage>
        <taxon>Bacteria</taxon>
        <taxon>Bacillati</taxon>
        <taxon>Actinomycetota</taxon>
        <taxon>Actinomycetes</taxon>
        <taxon>Jatrophihabitantales</taxon>
        <taxon>Jatrophihabitantaceae</taxon>
        <taxon>Jatrophihabitans</taxon>
    </lineage>
</organism>
<dbReference type="PIRSF" id="PIRSF006337">
    <property type="entry name" value="Trehalose_TreZ"/>
    <property type="match status" value="1"/>
</dbReference>
<dbReference type="InterPro" id="IPR022567">
    <property type="entry name" value="DUF3459"/>
</dbReference>
<keyword evidence="7 14" id="KW-0378">Hydrolase</keyword>
<evidence type="ECO:0000256" key="4">
    <source>
        <dbReference type="ARBA" id="ARBA00012268"/>
    </source>
</evidence>
<evidence type="ECO:0000256" key="5">
    <source>
        <dbReference type="ARBA" id="ARBA00015938"/>
    </source>
</evidence>